<dbReference type="RefSeq" id="WP_244836002.1">
    <property type="nucleotide sequence ID" value="NZ_CP107006.1"/>
</dbReference>
<keyword evidence="4" id="KW-1185">Reference proteome</keyword>
<keyword evidence="1" id="KW-0812">Transmembrane</keyword>
<organism evidence="3 4">
    <name type="scientific">Chitinophaga horti</name>
    <dbReference type="NCBI Taxonomy" id="2920382"/>
    <lineage>
        <taxon>Bacteria</taxon>
        <taxon>Pseudomonadati</taxon>
        <taxon>Bacteroidota</taxon>
        <taxon>Chitinophagia</taxon>
        <taxon>Chitinophagales</taxon>
        <taxon>Chitinophagaceae</taxon>
        <taxon>Chitinophaga</taxon>
    </lineage>
</organism>
<dbReference type="EMBL" id="CP107006">
    <property type="protein sequence ID" value="UYQ92567.1"/>
    <property type="molecule type" value="Genomic_DNA"/>
</dbReference>
<feature type="chain" id="PRO_5046015236" evidence="2">
    <location>
        <begin position="21"/>
        <end position="76"/>
    </location>
</feature>
<proteinExistence type="predicted"/>
<keyword evidence="2" id="KW-0732">Signal</keyword>
<evidence type="ECO:0000313" key="3">
    <source>
        <dbReference type="EMBL" id="UYQ92567.1"/>
    </source>
</evidence>
<name>A0ABY6J320_9BACT</name>
<feature type="signal peptide" evidence="2">
    <location>
        <begin position="1"/>
        <end position="20"/>
    </location>
</feature>
<keyword evidence="1" id="KW-0472">Membrane</keyword>
<feature type="transmembrane region" description="Helical" evidence="1">
    <location>
        <begin position="44"/>
        <end position="64"/>
    </location>
</feature>
<gene>
    <name evidence="3" type="ORF">MKQ68_21005</name>
</gene>
<evidence type="ECO:0000256" key="2">
    <source>
        <dbReference type="SAM" id="SignalP"/>
    </source>
</evidence>
<reference evidence="3" key="1">
    <citation type="submission" date="2022-10" db="EMBL/GenBank/DDBJ databases">
        <title>Chitinophaga sp. nov., isolated from soil.</title>
        <authorList>
            <person name="Jeon C.O."/>
        </authorList>
    </citation>
    <scope>NUCLEOTIDE SEQUENCE</scope>
    <source>
        <strain evidence="3">R8</strain>
    </source>
</reference>
<dbReference type="Proteomes" id="UP001162741">
    <property type="component" value="Chromosome"/>
</dbReference>
<evidence type="ECO:0000256" key="1">
    <source>
        <dbReference type="SAM" id="Phobius"/>
    </source>
</evidence>
<accession>A0ABY6J320</accession>
<sequence length="76" mass="8155">MKKVVVIALGLLLATGTELAAQCSLCTKTAQQLGEGPAKGLNNGILMLAFMPLAIIAVLGVRWYRSYQHERKGQQA</sequence>
<keyword evidence="1" id="KW-1133">Transmembrane helix</keyword>
<evidence type="ECO:0000313" key="4">
    <source>
        <dbReference type="Proteomes" id="UP001162741"/>
    </source>
</evidence>
<protein>
    <submittedName>
        <fullName evidence="3">Uncharacterized protein</fullName>
    </submittedName>
</protein>